<name>A0A1E3PKC6_9ASCO</name>
<reference evidence="2 3" key="1">
    <citation type="journal article" date="2016" name="Proc. Natl. Acad. Sci. U.S.A.">
        <title>Comparative genomics of biotechnologically important yeasts.</title>
        <authorList>
            <person name="Riley R."/>
            <person name="Haridas S."/>
            <person name="Wolfe K.H."/>
            <person name="Lopes M.R."/>
            <person name="Hittinger C.T."/>
            <person name="Goeker M."/>
            <person name="Salamov A.A."/>
            <person name="Wisecaver J.H."/>
            <person name="Long T.M."/>
            <person name="Calvey C.H."/>
            <person name="Aerts A.L."/>
            <person name="Barry K.W."/>
            <person name="Choi C."/>
            <person name="Clum A."/>
            <person name="Coughlan A.Y."/>
            <person name="Deshpande S."/>
            <person name="Douglass A.P."/>
            <person name="Hanson S.J."/>
            <person name="Klenk H.-P."/>
            <person name="LaButti K.M."/>
            <person name="Lapidus A."/>
            <person name="Lindquist E.A."/>
            <person name="Lipzen A.M."/>
            <person name="Meier-Kolthoff J.P."/>
            <person name="Ohm R.A."/>
            <person name="Otillar R.P."/>
            <person name="Pangilinan J.L."/>
            <person name="Peng Y."/>
            <person name="Rokas A."/>
            <person name="Rosa C.A."/>
            <person name="Scheuner C."/>
            <person name="Sibirny A.A."/>
            <person name="Slot J.C."/>
            <person name="Stielow J.B."/>
            <person name="Sun H."/>
            <person name="Kurtzman C.P."/>
            <person name="Blackwell M."/>
            <person name="Grigoriev I.V."/>
            <person name="Jeffries T.W."/>
        </authorList>
    </citation>
    <scope>NUCLEOTIDE SEQUENCE [LARGE SCALE GENOMIC DNA]</scope>
    <source>
        <strain evidence="2 3">DSM 6958</strain>
    </source>
</reference>
<protein>
    <recommendedName>
        <fullName evidence="1">D-isomer specific 2-hydroxyacid dehydrogenase NAD-binding domain-containing protein</fullName>
    </recommendedName>
</protein>
<sequence>MDQSYTVGNDPSSKILGILGMDGIGRAVREQSKALGFKKIIYNSPNKLSNELADGAEYVSFENLLASSDIIIN</sequence>
<dbReference type="GO" id="GO:0051287">
    <property type="term" value="F:NAD binding"/>
    <property type="evidence" value="ECO:0007669"/>
    <property type="project" value="InterPro"/>
</dbReference>
<organism evidence="2 3">
    <name type="scientific">Nadsonia fulvescens var. elongata DSM 6958</name>
    <dbReference type="NCBI Taxonomy" id="857566"/>
    <lineage>
        <taxon>Eukaryota</taxon>
        <taxon>Fungi</taxon>
        <taxon>Dikarya</taxon>
        <taxon>Ascomycota</taxon>
        <taxon>Saccharomycotina</taxon>
        <taxon>Dipodascomycetes</taxon>
        <taxon>Dipodascales</taxon>
        <taxon>Dipodascales incertae sedis</taxon>
        <taxon>Nadsonia</taxon>
    </lineage>
</organism>
<dbReference type="OrthoDB" id="4349525at2759"/>
<keyword evidence="3" id="KW-1185">Reference proteome</keyword>
<dbReference type="Pfam" id="PF02826">
    <property type="entry name" value="2-Hacid_dh_C"/>
    <property type="match status" value="1"/>
</dbReference>
<evidence type="ECO:0000313" key="3">
    <source>
        <dbReference type="Proteomes" id="UP000095009"/>
    </source>
</evidence>
<dbReference type="InterPro" id="IPR036291">
    <property type="entry name" value="NAD(P)-bd_dom_sf"/>
</dbReference>
<proteinExistence type="predicted"/>
<dbReference type="EMBL" id="KV454409">
    <property type="protein sequence ID" value="ODQ65644.1"/>
    <property type="molecule type" value="Genomic_DNA"/>
</dbReference>
<accession>A0A1E3PKC6</accession>
<dbReference type="Proteomes" id="UP000095009">
    <property type="component" value="Unassembled WGS sequence"/>
</dbReference>
<dbReference type="Gene3D" id="3.40.50.720">
    <property type="entry name" value="NAD(P)-binding Rossmann-like Domain"/>
    <property type="match status" value="1"/>
</dbReference>
<dbReference type="InterPro" id="IPR006140">
    <property type="entry name" value="D-isomer_DH_NAD-bd"/>
</dbReference>
<dbReference type="SUPFAM" id="SSF51735">
    <property type="entry name" value="NAD(P)-binding Rossmann-fold domains"/>
    <property type="match status" value="1"/>
</dbReference>
<evidence type="ECO:0000259" key="1">
    <source>
        <dbReference type="Pfam" id="PF02826"/>
    </source>
</evidence>
<dbReference type="STRING" id="857566.A0A1E3PKC6"/>
<gene>
    <name evidence="2" type="ORF">NADFUDRAFT_82653</name>
</gene>
<dbReference type="AlphaFoldDB" id="A0A1E3PKC6"/>
<feature type="domain" description="D-isomer specific 2-hydroxyacid dehydrogenase NAD-binding" evidence="1">
    <location>
        <begin position="3"/>
        <end position="72"/>
    </location>
</feature>
<evidence type="ECO:0000313" key="2">
    <source>
        <dbReference type="EMBL" id="ODQ65644.1"/>
    </source>
</evidence>